<evidence type="ECO:0000313" key="2">
    <source>
        <dbReference type="EMBL" id="KAF0543998.1"/>
    </source>
</evidence>
<dbReference type="GO" id="GO:0015074">
    <property type="term" value="P:DNA integration"/>
    <property type="evidence" value="ECO:0007669"/>
    <property type="project" value="InterPro"/>
</dbReference>
<protein>
    <submittedName>
        <fullName evidence="2">SCAN domain-containing protein 3-like</fullName>
    </submittedName>
</protein>
<dbReference type="Pfam" id="PF00665">
    <property type="entry name" value="rve"/>
    <property type="match status" value="1"/>
</dbReference>
<dbReference type="EMBL" id="WTPW01000129">
    <property type="protein sequence ID" value="KAF0543998.1"/>
    <property type="molecule type" value="Genomic_DNA"/>
</dbReference>
<name>A0A8H4AY94_GIGMA</name>
<sequence length="288" mass="34402">MYDQQICYLFFEQLSKDNSLPIKKKVVLTYDLELRETLFEKFHIGDTYFEPLEHLQVNLVDLLSYAKHNDRYSYVLTLIDVFSWYVWAIPLKDKEGSTIHSELVNIFKNFGSPAKLPADNRSEFITSILKNTCNVFKIKLVYGHTRHPQSQGKIERFNQRLGRHLTKMIWCEVPKVQDYHWINILFQFVISYNKAPHEAHKKSPYEVFFGFKKHMVYDITLEDVMEDVIGDVMEDIMEDVMEDVTKNVMEDVTENIERTLYHRKFYQQTLLLSKIITIKLRMNFMRCK</sequence>
<comment type="caution">
    <text evidence="2">The sequence shown here is derived from an EMBL/GenBank/DDBJ whole genome shotgun (WGS) entry which is preliminary data.</text>
</comment>
<keyword evidence="3" id="KW-1185">Reference proteome</keyword>
<dbReference type="SUPFAM" id="SSF53098">
    <property type="entry name" value="Ribonuclease H-like"/>
    <property type="match status" value="1"/>
</dbReference>
<feature type="domain" description="Integrase catalytic" evidence="1">
    <location>
        <begin position="47"/>
        <end position="212"/>
    </location>
</feature>
<organism evidence="2 3">
    <name type="scientific">Gigaspora margarita</name>
    <dbReference type="NCBI Taxonomy" id="4874"/>
    <lineage>
        <taxon>Eukaryota</taxon>
        <taxon>Fungi</taxon>
        <taxon>Fungi incertae sedis</taxon>
        <taxon>Mucoromycota</taxon>
        <taxon>Glomeromycotina</taxon>
        <taxon>Glomeromycetes</taxon>
        <taxon>Diversisporales</taxon>
        <taxon>Gigasporaceae</taxon>
        <taxon>Gigaspora</taxon>
    </lineage>
</organism>
<dbReference type="GO" id="GO:0005634">
    <property type="term" value="C:nucleus"/>
    <property type="evidence" value="ECO:0007669"/>
    <property type="project" value="UniProtKB-ARBA"/>
</dbReference>
<dbReference type="PANTHER" id="PTHR37984:SF15">
    <property type="entry name" value="INTEGRASE CATALYTIC DOMAIN-CONTAINING PROTEIN"/>
    <property type="match status" value="1"/>
</dbReference>
<proteinExistence type="predicted"/>
<dbReference type="InterPro" id="IPR050951">
    <property type="entry name" value="Retrovirus_Pol_polyprotein"/>
</dbReference>
<dbReference type="InterPro" id="IPR036397">
    <property type="entry name" value="RNaseH_sf"/>
</dbReference>
<dbReference type="GO" id="GO:0003676">
    <property type="term" value="F:nucleic acid binding"/>
    <property type="evidence" value="ECO:0007669"/>
    <property type="project" value="InterPro"/>
</dbReference>
<dbReference type="AlphaFoldDB" id="A0A8H4AY94"/>
<reference evidence="2 3" key="1">
    <citation type="journal article" date="2019" name="Environ. Microbiol.">
        <title>At the nexus of three kingdoms: the genome of the mycorrhizal fungus Gigaspora margarita provides insights into plant, endobacterial and fungal interactions.</title>
        <authorList>
            <person name="Venice F."/>
            <person name="Ghignone S."/>
            <person name="Salvioli di Fossalunga A."/>
            <person name="Amselem J."/>
            <person name="Novero M."/>
            <person name="Xianan X."/>
            <person name="Sedzielewska Toro K."/>
            <person name="Morin E."/>
            <person name="Lipzen A."/>
            <person name="Grigoriev I.V."/>
            <person name="Henrissat B."/>
            <person name="Martin F.M."/>
            <person name="Bonfante P."/>
        </authorList>
    </citation>
    <scope>NUCLEOTIDE SEQUENCE [LARGE SCALE GENOMIC DNA]</scope>
    <source>
        <strain evidence="2 3">BEG34</strain>
    </source>
</reference>
<dbReference type="Proteomes" id="UP000439903">
    <property type="component" value="Unassembled WGS sequence"/>
</dbReference>
<dbReference type="PROSITE" id="PS50994">
    <property type="entry name" value="INTEGRASE"/>
    <property type="match status" value="1"/>
</dbReference>
<dbReference type="InterPro" id="IPR012337">
    <property type="entry name" value="RNaseH-like_sf"/>
</dbReference>
<dbReference type="InterPro" id="IPR001584">
    <property type="entry name" value="Integrase_cat-core"/>
</dbReference>
<evidence type="ECO:0000313" key="3">
    <source>
        <dbReference type="Proteomes" id="UP000439903"/>
    </source>
</evidence>
<dbReference type="OrthoDB" id="10267344at2759"/>
<dbReference type="PANTHER" id="PTHR37984">
    <property type="entry name" value="PROTEIN CBG26694"/>
    <property type="match status" value="1"/>
</dbReference>
<accession>A0A8H4AY94</accession>
<evidence type="ECO:0000259" key="1">
    <source>
        <dbReference type="PROSITE" id="PS50994"/>
    </source>
</evidence>
<gene>
    <name evidence="2" type="ORF">F8M41_003206</name>
</gene>
<dbReference type="Gene3D" id="3.30.420.10">
    <property type="entry name" value="Ribonuclease H-like superfamily/Ribonuclease H"/>
    <property type="match status" value="1"/>
</dbReference>